<dbReference type="EMBL" id="BARV01031578">
    <property type="protein sequence ID" value="GAI39251.1"/>
    <property type="molecule type" value="Genomic_DNA"/>
</dbReference>
<evidence type="ECO:0000313" key="1">
    <source>
        <dbReference type="EMBL" id="GAI39251.1"/>
    </source>
</evidence>
<gene>
    <name evidence="1" type="ORF">S06H3_49949</name>
</gene>
<accession>X1P9V5</accession>
<dbReference type="AlphaFoldDB" id="X1P9V5"/>
<name>X1P9V5_9ZZZZ</name>
<comment type="caution">
    <text evidence="1">The sequence shown here is derived from an EMBL/GenBank/DDBJ whole genome shotgun (WGS) entry which is preliminary data.</text>
</comment>
<proteinExistence type="predicted"/>
<evidence type="ECO:0008006" key="2">
    <source>
        <dbReference type="Google" id="ProtNLM"/>
    </source>
</evidence>
<protein>
    <recommendedName>
        <fullName evidence="2">Transcriptional coactivator p15 (PC4) C-terminal domain-containing protein</fullName>
    </recommendedName>
</protein>
<sequence>MTKEENQKEIGRIELSDTQELVVSIVDDEKLDLRIFVKTDSYTGPTKRGLRIYLFDGIWEKFKKLIEQVDKVYEEIG</sequence>
<organism evidence="1">
    <name type="scientific">marine sediment metagenome</name>
    <dbReference type="NCBI Taxonomy" id="412755"/>
    <lineage>
        <taxon>unclassified sequences</taxon>
        <taxon>metagenomes</taxon>
        <taxon>ecological metagenomes</taxon>
    </lineage>
</organism>
<reference evidence="1" key="1">
    <citation type="journal article" date="2014" name="Front. Microbiol.">
        <title>High frequency of phylogenetically diverse reductive dehalogenase-homologous genes in deep subseafloor sedimentary metagenomes.</title>
        <authorList>
            <person name="Kawai M."/>
            <person name="Futagami T."/>
            <person name="Toyoda A."/>
            <person name="Takaki Y."/>
            <person name="Nishi S."/>
            <person name="Hori S."/>
            <person name="Arai W."/>
            <person name="Tsubouchi T."/>
            <person name="Morono Y."/>
            <person name="Uchiyama I."/>
            <person name="Ito T."/>
            <person name="Fujiyama A."/>
            <person name="Inagaki F."/>
            <person name="Takami H."/>
        </authorList>
    </citation>
    <scope>NUCLEOTIDE SEQUENCE</scope>
    <source>
        <strain evidence="1">Expedition CK06-06</strain>
    </source>
</reference>